<reference evidence="1" key="1">
    <citation type="submission" date="2021-02" db="EMBL/GenBank/DDBJ databases">
        <title>First Annotated Genome of the Yellow-green Alga Tribonema minus.</title>
        <authorList>
            <person name="Mahan K.M."/>
        </authorList>
    </citation>
    <scope>NUCLEOTIDE SEQUENCE</scope>
    <source>
        <strain evidence="1">UTEX B ZZ1240</strain>
    </source>
</reference>
<organism evidence="1 2">
    <name type="scientific">Tribonema minus</name>
    <dbReference type="NCBI Taxonomy" id="303371"/>
    <lineage>
        <taxon>Eukaryota</taxon>
        <taxon>Sar</taxon>
        <taxon>Stramenopiles</taxon>
        <taxon>Ochrophyta</taxon>
        <taxon>PX clade</taxon>
        <taxon>Xanthophyceae</taxon>
        <taxon>Tribonematales</taxon>
        <taxon>Tribonemataceae</taxon>
        <taxon>Tribonema</taxon>
    </lineage>
</organism>
<evidence type="ECO:0000313" key="1">
    <source>
        <dbReference type="EMBL" id="KAG5175802.1"/>
    </source>
</evidence>
<dbReference type="EMBL" id="JAFCMP010000545">
    <property type="protein sequence ID" value="KAG5175802.1"/>
    <property type="molecule type" value="Genomic_DNA"/>
</dbReference>
<keyword evidence="2" id="KW-1185">Reference proteome</keyword>
<dbReference type="Proteomes" id="UP000664859">
    <property type="component" value="Unassembled WGS sequence"/>
</dbReference>
<gene>
    <name evidence="1" type="ORF">JKP88DRAFT_337240</name>
</gene>
<accession>A0A835YI68</accession>
<dbReference type="AlphaFoldDB" id="A0A835YI68"/>
<proteinExistence type="predicted"/>
<name>A0A835YI68_9STRA</name>
<sequence length="398" mass="44268">MPFVCACGIQQGDGASVDGVVATLVCISCCKGGSDRAPKVNRRAALELVSASALDRLGYQKNRNRKKTKALHLRLYLKAEVTALALHAQNVKKAMAEERQRQLSFSIEEVPASLRDYVLEDFLHHVKRPKTSNRRVEQRHKAARLATQAALILYKGPIVPLANFCLERPLLKQPAVVASRVSLHSDLRDSALPREGVRIATFLATMHRQMACISIPALEAALDAALANRKESLRVEVIRSGGGAEWVDDPACERRLERFMTHMHIDAAETAAKIVAFHRTRGDAAARRALLQTAMDRRRVALCSDSKFCASFINGTVDVDPEEVAAIADITARIFLKGGHILYSHCSKMPERACLREVYEFGKSWDQGVLAAMHVAGSYRADAARDYDRYGYDRYDRW</sequence>
<protein>
    <submittedName>
        <fullName evidence="1">Uncharacterized protein</fullName>
    </submittedName>
</protein>
<evidence type="ECO:0000313" key="2">
    <source>
        <dbReference type="Proteomes" id="UP000664859"/>
    </source>
</evidence>
<comment type="caution">
    <text evidence="1">The sequence shown here is derived from an EMBL/GenBank/DDBJ whole genome shotgun (WGS) entry which is preliminary data.</text>
</comment>